<keyword evidence="1 2" id="KW-0456">Lyase</keyword>
<reference evidence="3 4" key="1">
    <citation type="journal article" date="2019" name="J. Ind. Microbiol. Biotechnol.">
        <title>The complete genomic sequence of Streptomyces spectabilis NRRL-2792 and identification of secondary metabolite biosynthetic gene clusters.</title>
        <authorList>
            <person name="Sinha A."/>
            <person name="Phillips-Salemka S."/>
            <person name="Niraula T.A."/>
            <person name="Short K.A."/>
            <person name="Niraula N.P."/>
        </authorList>
    </citation>
    <scope>NUCLEOTIDE SEQUENCE [LARGE SCALE GENOMIC DNA]</scope>
    <source>
        <strain evidence="3 4">NRRL 2792</strain>
    </source>
</reference>
<comment type="similarity">
    <text evidence="2">Belongs to the terpene synthase family.</text>
</comment>
<evidence type="ECO:0000256" key="1">
    <source>
        <dbReference type="ARBA" id="ARBA00023239"/>
    </source>
</evidence>
<dbReference type="InterPro" id="IPR034686">
    <property type="entry name" value="Terpene_cyclase-like_2"/>
</dbReference>
<evidence type="ECO:0000313" key="4">
    <source>
        <dbReference type="Proteomes" id="UP000316806"/>
    </source>
</evidence>
<keyword evidence="2" id="KW-0479">Metal-binding</keyword>
<dbReference type="PANTHER" id="PTHR35201">
    <property type="entry name" value="TERPENE SYNTHASE"/>
    <property type="match status" value="1"/>
</dbReference>
<dbReference type="RefSeq" id="WP_144003344.1">
    <property type="nucleotide sequence ID" value="NZ_CP040916.1"/>
</dbReference>
<dbReference type="SFLD" id="SFLDG01020">
    <property type="entry name" value="Terpene_Cyclase_Like_2"/>
    <property type="match status" value="1"/>
</dbReference>
<name>A0A516R6Z7_STRST</name>
<dbReference type="PANTHER" id="PTHR35201:SF4">
    <property type="entry name" value="BETA-PINACENE SYNTHASE-RELATED"/>
    <property type="match status" value="1"/>
</dbReference>
<organism evidence="3 4">
    <name type="scientific">Streptomyces spectabilis</name>
    <dbReference type="NCBI Taxonomy" id="68270"/>
    <lineage>
        <taxon>Bacteria</taxon>
        <taxon>Bacillati</taxon>
        <taxon>Actinomycetota</taxon>
        <taxon>Actinomycetes</taxon>
        <taxon>Kitasatosporales</taxon>
        <taxon>Streptomycetaceae</taxon>
        <taxon>Streptomyces</taxon>
    </lineage>
</organism>
<dbReference type="SFLD" id="SFLDS00005">
    <property type="entry name" value="Isoprenoid_Synthase_Type_I"/>
    <property type="match status" value="1"/>
</dbReference>
<keyword evidence="2" id="KW-0460">Magnesium</keyword>
<dbReference type="EC" id="4.2.3.-" evidence="2"/>
<dbReference type="Gene3D" id="1.10.600.10">
    <property type="entry name" value="Farnesyl Diphosphate Synthase"/>
    <property type="match status" value="1"/>
</dbReference>
<proteinExistence type="inferred from homology"/>
<dbReference type="Pfam" id="PF19086">
    <property type="entry name" value="Terpene_syn_C_2"/>
    <property type="match status" value="1"/>
</dbReference>
<dbReference type="InterPro" id="IPR008949">
    <property type="entry name" value="Isoprenoid_synthase_dom_sf"/>
</dbReference>
<dbReference type="GO" id="GO:0010333">
    <property type="term" value="F:terpene synthase activity"/>
    <property type="evidence" value="ECO:0007669"/>
    <property type="project" value="InterPro"/>
</dbReference>
<gene>
    <name evidence="3" type="ORF">FH965_13400</name>
</gene>
<accession>A0A516R6Z7</accession>
<comment type="cofactor">
    <cofactor evidence="2">
        <name>Mg(2+)</name>
        <dbReference type="ChEBI" id="CHEBI:18420"/>
    </cofactor>
</comment>
<sequence length="416" mass="47118">MTEGFDEGEGDSRVSAVPGDVPVHPVFRLPDMTRLLPGRLHPDAARMHEAVHEWCRSELRAFFSDQVSFDQFLEHHVDLWTYLTVPVGDPDVIEATCELTFLFLVLDDKHGGDVPGSAHGDEGLSFRGDAKASWSVADHLAAIMHGGAADPSVPFADVFQRLWQRLTRGMREPLRERFADCLNAFIGGAAAEVAPRPQGSHPDFDHFPQYTRTSSREYRSFEEYRSVREHSIGARYLYVLHEHALGIDMTEALRRSEALQRVERAVVHQHFLHNDLLSYRKELLAGQRDNTLAVLQDTEGLSLQQAVDRLWAHAEEAEDDFLRVRERILHSPLGRRGDVRRYLEQMWWMVPGSIEYQLMSPRYHGLGYRWSGYACGEFVLHPEQTVLVPPPGALPVVPAWRSFIRITPAPAPGHAG</sequence>
<protein>
    <recommendedName>
        <fullName evidence="2">Terpene synthase</fullName>
        <ecNumber evidence="2">4.2.3.-</ecNumber>
    </recommendedName>
</protein>
<dbReference type="Proteomes" id="UP000316806">
    <property type="component" value="Chromosome"/>
</dbReference>
<evidence type="ECO:0000256" key="2">
    <source>
        <dbReference type="RuleBase" id="RU366034"/>
    </source>
</evidence>
<evidence type="ECO:0000313" key="3">
    <source>
        <dbReference type="EMBL" id="QDQ11448.1"/>
    </source>
</evidence>
<dbReference type="GO" id="GO:0046872">
    <property type="term" value="F:metal ion binding"/>
    <property type="evidence" value="ECO:0007669"/>
    <property type="project" value="UniProtKB-KW"/>
</dbReference>
<dbReference type="AlphaFoldDB" id="A0A516R6Z7"/>
<dbReference type="EMBL" id="CP040916">
    <property type="protein sequence ID" value="QDQ11448.1"/>
    <property type="molecule type" value="Genomic_DNA"/>
</dbReference>
<dbReference type="SUPFAM" id="SSF48576">
    <property type="entry name" value="Terpenoid synthases"/>
    <property type="match status" value="1"/>
</dbReference>